<evidence type="ECO:0000313" key="2">
    <source>
        <dbReference type="Proteomes" id="UP000326179"/>
    </source>
</evidence>
<gene>
    <name evidence="1" type="ORF">GFH48_01395</name>
</gene>
<evidence type="ECO:0000313" key="1">
    <source>
        <dbReference type="EMBL" id="QFZ72095.1"/>
    </source>
</evidence>
<keyword evidence="2" id="KW-1185">Reference proteome</keyword>
<dbReference type="EMBL" id="CP045643">
    <property type="protein sequence ID" value="QFZ72095.1"/>
    <property type="molecule type" value="Genomic_DNA"/>
</dbReference>
<protein>
    <submittedName>
        <fullName evidence="1">Transglutaminase</fullName>
    </submittedName>
</protein>
<sequence>MPVSHVIDYLQPGPLTEVDTAHAWALQDLPSDPTALCTAAEALVVRPAEARALGLSARRLEEQSIRSVSGLVEVLTRLFSARLQSPRPPSARVVGTSRHVAVLACTLLRASGFAARVRAGFVTRQGHMTGDELWITEHWDSFERCWIRPLPVALSRETTAGSPEPLGFLSGGEAWQEYRKGQYTQETYDYAETDPTRCALEISSTTVRDLAALCQVEVLPGDVWGRVAQVHEGRMPAAFDNLIDVTASVCARGDATDLARLFSTRALGVPQHMLS</sequence>
<dbReference type="KEGG" id="sfy:GFH48_01395"/>
<proteinExistence type="predicted"/>
<reference evidence="1 2" key="1">
    <citation type="submission" date="2019-10" db="EMBL/GenBank/DDBJ databases">
        <title>A novel species.</title>
        <authorList>
            <person name="Gao J."/>
        </authorList>
    </citation>
    <scope>NUCLEOTIDE SEQUENCE [LARGE SCALE GENOMIC DNA]</scope>
    <source>
        <strain evidence="1 2">QMT-28</strain>
    </source>
</reference>
<accession>A0A5Q0L4X9</accession>
<dbReference type="Proteomes" id="UP000326179">
    <property type="component" value="Chromosome"/>
</dbReference>
<dbReference type="AlphaFoldDB" id="A0A5Q0L4X9"/>
<organism evidence="1 2">
    <name type="scientific">Streptomyces fagopyri</name>
    <dbReference type="NCBI Taxonomy" id="2662397"/>
    <lineage>
        <taxon>Bacteria</taxon>
        <taxon>Bacillati</taxon>
        <taxon>Actinomycetota</taxon>
        <taxon>Actinomycetes</taxon>
        <taxon>Kitasatosporales</taxon>
        <taxon>Streptomycetaceae</taxon>
        <taxon>Streptomyces</taxon>
    </lineage>
</organism>
<name>A0A5Q0L4X9_9ACTN</name>